<gene>
    <name evidence="7" type="ORF">G7Y82_18165</name>
</gene>
<dbReference type="InterPro" id="IPR001851">
    <property type="entry name" value="ABC_transp_permease"/>
</dbReference>
<feature type="transmembrane region" description="Helical" evidence="6">
    <location>
        <begin position="245"/>
        <end position="266"/>
    </location>
</feature>
<protein>
    <submittedName>
        <fullName evidence="7">ABC transporter permease</fullName>
    </submittedName>
</protein>
<evidence type="ECO:0000256" key="4">
    <source>
        <dbReference type="ARBA" id="ARBA00022989"/>
    </source>
</evidence>
<evidence type="ECO:0000256" key="2">
    <source>
        <dbReference type="ARBA" id="ARBA00022475"/>
    </source>
</evidence>
<accession>A0A969WBR1</accession>
<evidence type="ECO:0000313" key="8">
    <source>
        <dbReference type="Proteomes" id="UP000653472"/>
    </source>
</evidence>
<evidence type="ECO:0000256" key="1">
    <source>
        <dbReference type="ARBA" id="ARBA00004429"/>
    </source>
</evidence>
<name>A0A969WBR1_9GAMM</name>
<keyword evidence="3 6" id="KW-0812">Transmembrane</keyword>
<keyword evidence="4 6" id="KW-1133">Transmembrane helix</keyword>
<evidence type="ECO:0000256" key="3">
    <source>
        <dbReference type="ARBA" id="ARBA00022692"/>
    </source>
</evidence>
<feature type="transmembrane region" description="Helical" evidence="6">
    <location>
        <begin position="87"/>
        <end position="108"/>
    </location>
</feature>
<proteinExistence type="predicted"/>
<dbReference type="CDD" id="cd06580">
    <property type="entry name" value="TM_PBP1_transp_TpRbsC_like"/>
    <property type="match status" value="1"/>
</dbReference>
<dbReference type="AlphaFoldDB" id="A0A969WBR1"/>
<dbReference type="Pfam" id="PF02653">
    <property type="entry name" value="BPD_transp_2"/>
    <property type="match status" value="1"/>
</dbReference>
<evidence type="ECO:0000256" key="6">
    <source>
        <dbReference type="SAM" id="Phobius"/>
    </source>
</evidence>
<keyword evidence="8" id="KW-1185">Reference proteome</keyword>
<dbReference type="GO" id="GO:0005886">
    <property type="term" value="C:plasma membrane"/>
    <property type="evidence" value="ECO:0007669"/>
    <property type="project" value="UniProtKB-SubCell"/>
</dbReference>
<reference evidence="7" key="1">
    <citation type="submission" date="2020-03" db="EMBL/GenBank/DDBJ databases">
        <title>Solimonas marina sp. nov., isolated from deep seawater of the Pacific Ocean.</title>
        <authorList>
            <person name="Liu X."/>
            <person name="Lai Q."/>
            <person name="Sun F."/>
            <person name="Gai Y."/>
            <person name="Li G."/>
            <person name="Shao Z."/>
        </authorList>
    </citation>
    <scope>NUCLEOTIDE SEQUENCE</scope>
    <source>
        <strain evidence="7">C16B3</strain>
    </source>
</reference>
<feature type="transmembrane region" description="Helical" evidence="6">
    <location>
        <begin position="197"/>
        <end position="215"/>
    </location>
</feature>
<dbReference type="GO" id="GO:0022857">
    <property type="term" value="F:transmembrane transporter activity"/>
    <property type="evidence" value="ECO:0007669"/>
    <property type="project" value="InterPro"/>
</dbReference>
<feature type="transmembrane region" description="Helical" evidence="6">
    <location>
        <begin position="114"/>
        <end position="137"/>
    </location>
</feature>
<feature type="transmembrane region" description="Helical" evidence="6">
    <location>
        <begin position="57"/>
        <end position="80"/>
    </location>
</feature>
<dbReference type="PANTHER" id="PTHR47089">
    <property type="entry name" value="ABC TRANSPORTER, PERMEASE PROTEIN"/>
    <property type="match status" value="1"/>
</dbReference>
<evidence type="ECO:0000256" key="5">
    <source>
        <dbReference type="ARBA" id="ARBA00023136"/>
    </source>
</evidence>
<comment type="caution">
    <text evidence="7">The sequence shown here is derived from an EMBL/GenBank/DDBJ whole genome shotgun (WGS) entry which is preliminary data.</text>
</comment>
<feature type="transmembrane region" description="Helical" evidence="6">
    <location>
        <begin position="278"/>
        <end position="311"/>
    </location>
</feature>
<keyword evidence="5 6" id="KW-0472">Membrane</keyword>
<dbReference type="RefSeq" id="WP_168149569.1">
    <property type="nucleotide sequence ID" value="NZ_JAAVXB010000013.1"/>
</dbReference>
<dbReference type="Proteomes" id="UP000653472">
    <property type="component" value="Unassembled WGS sequence"/>
</dbReference>
<feature type="transmembrane region" description="Helical" evidence="6">
    <location>
        <begin position="16"/>
        <end position="37"/>
    </location>
</feature>
<feature type="transmembrane region" description="Helical" evidence="6">
    <location>
        <begin position="146"/>
        <end position="164"/>
    </location>
</feature>
<sequence length="361" mass="38239">MLRLERRPLPSARMRLLAPLIAALLMFVTGFAVFALLGKDPLAACAVFFVKPLTSLYGLGELLVKTAPLLLCAIGLAIGFRANVWNIGAEGQLTIGALAGTGVALAFGDTESHWILPAMLIAGVLGGMAWAAIPALLRTRFRTSEILTSLMLVYIAQMLLAYLVHGPWRDPDGFNFPQSRMFNDWELLPILVDGTRINLGIVFALLLAGLSWLFTDKTHAGYRLQVAGLAPAAAAYAGFSEKRNVWLALLISGATAGLAGIGEVAGPIGQLQTTVSPGYGFAAIIVAFVGRLNAFGIVLAALLMSLLYLGGEQAQIDLGLPSAITGLFQGLLLFYLLAMDAFVNYRLRRVVRAPAASGAAA</sequence>
<dbReference type="EMBL" id="JAAVXB010000013">
    <property type="protein sequence ID" value="NKF24242.1"/>
    <property type="molecule type" value="Genomic_DNA"/>
</dbReference>
<keyword evidence="2" id="KW-1003">Cell membrane</keyword>
<dbReference type="PANTHER" id="PTHR47089:SF1">
    <property type="entry name" value="GUANOSINE ABC TRANSPORTER PERMEASE PROTEIN NUPP"/>
    <property type="match status" value="1"/>
</dbReference>
<comment type="subcellular location">
    <subcellularLocation>
        <location evidence="1">Cell inner membrane</location>
        <topology evidence="1">Multi-pass membrane protein</topology>
    </subcellularLocation>
</comment>
<organism evidence="7 8">
    <name type="scientific">Solimonas marina</name>
    <dbReference type="NCBI Taxonomy" id="2714601"/>
    <lineage>
        <taxon>Bacteria</taxon>
        <taxon>Pseudomonadati</taxon>
        <taxon>Pseudomonadota</taxon>
        <taxon>Gammaproteobacteria</taxon>
        <taxon>Nevskiales</taxon>
        <taxon>Nevskiaceae</taxon>
        <taxon>Solimonas</taxon>
    </lineage>
</organism>
<evidence type="ECO:0000313" key="7">
    <source>
        <dbReference type="EMBL" id="NKF24242.1"/>
    </source>
</evidence>
<feature type="transmembrane region" description="Helical" evidence="6">
    <location>
        <begin position="323"/>
        <end position="343"/>
    </location>
</feature>